<dbReference type="EMBL" id="LAZR01069490">
    <property type="protein sequence ID" value="KKK47615.1"/>
    <property type="molecule type" value="Genomic_DNA"/>
</dbReference>
<sequence length="82" mass="9756">LLELAVKGGKSLKISNQHAYTWREIVFRGWSNTLINRFENVDKKVDINFDTKRLWIDDWNSFKEIGDRNISSIPFTYSKLMF</sequence>
<dbReference type="AlphaFoldDB" id="A0A0F8WHG4"/>
<reference evidence="1" key="1">
    <citation type="journal article" date="2015" name="Nature">
        <title>Complex archaea that bridge the gap between prokaryotes and eukaryotes.</title>
        <authorList>
            <person name="Spang A."/>
            <person name="Saw J.H."/>
            <person name="Jorgensen S.L."/>
            <person name="Zaremba-Niedzwiedzka K."/>
            <person name="Martijn J."/>
            <person name="Lind A.E."/>
            <person name="van Eijk R."/>
            <person name="Schleper C."/>
            <person name="Guy L."/>
            <person name="Ettema T.J."/>
        </authorList>
    </citation>
    <scope>NUCLEOTIDE SEQUENCE</scope>
</reference>
<organism evidence="1">
    <name type="scientific">marine sediment metagenome</name>
    <dbReference type="NCBI Taxonomy" id="412755"/>
    <lineage>
        <taxon>unclassified sequences</taxon>
        <taxon>metagenomes</taxon>
        <taxon>ecological metagenomes</taxon>
    </lineage>
</organism>
<name>A0A0F8WHG4_9ZZZZ</name>
<protein>
    <submittedName>
        <fullName evidence="1">Uncharacterized protein</fullName>
    </submittedName>
</protein>
<gene>
    <name evidence="1" type="ORF">LCGC14_3153430</name>
</gene>
<proteinExistence type="predicted"/>
<evidence type="ECO:0000313" key="1">
    <source>
        <dbReference type="EMBL" id="KKK47615.1"/>
    </source>
</evidence>
<feature type="non-terminal residue" evidence="1">
    <location>
        <position position="1"/>
    </location>
</feature>
<accession>A0A0F8WHG4</accession>
<comment type="caution">
    <text evidence="1">The sequence shown here is derived from an EMBL/GenBank/DDBJ whole genome shotgun (WGS) entry which is preliminary data.</text>
</comment>